<accession>A0A3N4LBB0</accession>
<sequence length="148" mass="16936">MSTAPLTGSDTWRQGRIRAGQTYQKGKTLAAPSLKLKRASAIFYNYIKPKAHRSGNSSVPEGIDSPQCHVRYRESRHRPERATRFVTGPPIPSPKDIREFEIMNEYGWDTIRDPPRRANLETPERTKKVLPPPVSLQRPNICRHRNPP</sequence>
<feature type="region of interest" description="Disordered" evidence="1">
    <location>
        <begin position="111"/>
        <end position="148"/>
    </location>
</feature>
<dbReference type="OrthoDB" id="10590913at2759"/>
<protein>
    <submittedName>
        <fullName evidence="2">Uncharacterized protein</fullName>
    </submittedName>
</protein>
<dbReference type="AlphaFoldDB" id="A0A3N4LBB0"/>
<organism evidence="2 3">
    <name type="scientific">Terfezia boudieri ATCC MYA-4762</name>
    <dbReference type="NCBI Taxonomy" id="1051890"/>
    <lineage>
        <taxon>Eukaryota</taxon>
        <taxon>Fungi</taxon>
        <taxon>Dikarya</taxon>
        <taxon>Ascomycota</taxon>
        <taxon>Pezizomycotina</taxon>
        <taxon>Pezizomycetes</taxon>
        <taxon>Pezizales</taxon>
        <taxon>Pezizaceae</taxon>
        <taxon>Terfezia</taxon>
    </lineage>
</organism>
<dbReference type="Proteomes" id="UP000267821">
    <property type="component" value="Unassembled WGS sequence"/>
</dbReference>
<evidence type="ECO:0000256" key="1">
    <source>
        <dbReference type="SAM" id="MobiDB-lite"/>
    </source>
</evidence>
<dbReference type="InParanoid" id="A0A3N4LBB0"/>
<feature type="region of interest" description="Disordered" evidence="1">
    <location>
        <begin position="74"/>
        <end position="98"/>
    </location>
</feature>
<feature type="compositionally biased region" description="Basic and acidic residues" evidence="1">
    <location>
        <begin position="111"/>
        <end position="127"/>
    </location>
</feature>
<reference evidence="2 3" key="1">
    <citation type="journal article" date="2018" name="Nat. Ecol. Evol.">
        <title>Pezizomycetes genomes reveal the molecular basis of ectomycorrhizal truffle lifestyle.</title>
        <authorList>
            <person name="Murat C."/>
            <person name="Payen T."/>
            <person name="Noel B."/>
            <person name="Kuo A."/>
            <person name="Morin E."/>
            <person name="Chen J."/>
            <person name="Kohler A."/>
            <person name="Krizsan K."/>
            <person name="Balestrini R."/>
            <person name="Da Silva C."/>
            <person name="Montanini B."/>
            <person name="Hainaut M."/>
            <person name="Levati E."/>
            <person name="Barry K.W."/>
            <person name="Belfiori B."/>
            <person name="Cichocki N."/>
            <person name="Clum A."/>
            <person name="Dockter R.B."/>
            <person name="Fauchery L."/>
            <person name="Guy J."/>
            <person name="Iotti M."/>
            <person name="Le Tacon F."/>
            <person name="Lindquist E.A."/>
            <person name="Lipzen A."/>
            <person name="Malagnac F."/>
            <person name="Mello A."/>
            <person name="Molinier V."/>
            <person name="Miyauchi S."/>
            <person name="Poulain J."/>
            <person name="Riccioni C."/>
            <person name="Rubini A."/>
            <person name="Sitrit Y."/>
            <person name="Splivallo R."/>
            <person name="Traeger S."/>
            <person name="Wang M."/>
            <person name="Zifcakova L."/>
            <person name="Wipf D."/>
            <person name="Zambonelli A."/>
            <person name="Paolocci F."/>
            <person name="Nowrousian M."/>
            <person name="Ottonello S."/>
            <person name="Baldrian P."/>
            <person name="Spatafora J.W."/>
            <person name="Henrissat B."/>
            <person name="Nagy L.G."/>
            <person name="Aury J.M."/>
            <person name="Wincker P."/>
            <person name="Grigoriev I.V."/>
            <person name="Bonfante P."/>
            <person name="Martin F.M."/>
        </authorList>
    </citation>
    <scope>NUCLEOTIDE SEQUENCE [LARGE SCALE GENOMIC DNA]</scope>
    <source>
        <strain evidence="2 3">ATCC MYA-4762</strain>
    </source>
</reference>
<keyword evidence="3" id="KW-1185">Reference proteome</keyword>
<gene>
    <name evidence="2" type="ORF">L211DRAFT_853587</name>
</gene>
<name>A0A3N4LBB0_9PEZI</name>
<dbReference type="EMBL" id="ML121601">
    <property type="protein sequence ID" value="RPB19018.1"/>
    <property type="molecule type" value="Genomic_DNA"/>
</dbReference>
<proteinExistence type="predicted"/>
<evidence type="ECO:0000313" key="2">
    <source>
        <dbReference type="EMBL" id="RPB19018.1"/>
    </source>
</evidence>
<evidence type="ECO:0000313" key="3">
    <source>
        <dbReference type="Proteomes" id="UP000267821"/>
    </source>
</evidence>